<evidence type="ECO:0000256" key="2">
    <source>
        <dbReference type="SAM" id="Phobius"/>
    </source>
</evidence>
<dbReference type="EMBL" id="CP046173">
    <property type="protein sequence ID" value="QIS17179.1"/>
    <property type="molecule type" value="Genomic_DNA"/>
</dbReference>
<feature type="compositionally biased region" description="Polar residues" evidence="1">
    <location>
        <begin position="1"/>
        <end position="16"/>
    </location>
</feature>
<keyword evidence="2" id="KW-0812">Transmembrane</keyword>
<feature type="compositionally biased region" description="Polar residues" evidence="1">
    <location>
        <begin position="23"/>
        <end position="36"/>
    </location>
</feature>
<dbReference type="RefSeq" id="WP_167484601.1">
    <property type="nucleotide sequence ID" value="NZ_CP046173.1"/>
</dbReference>
<feature type="region of interest" description="Disordered" evidence="1">
    <location>
        <begin position="163"/>
        <end position="187"/>
    </location>
</feature>
<evidence type="ECO:0000256" key="1">
    <source>
        <dbReference type="SAM" id="MobiDB-lite"/>
    </source>
</evidence>
<evidence type="ECO:0000313" key="3">
    <source>
        <dbReference type="EMBL" id="QIS17179.1"/>
    </source>
</evidence>
<organism evidence="3 4">
    <name type="scientific">Nocardia terpenica</name>
    <dbReference type="NCBI Taxonomy" id="455432"/>
    <lineage>
        <taxon>Bacteria</taxon>
        <taxon>Bacillati</taxon>
        <taxon>Actinomycetota</taxon>
        <taxon>Actinomycetes</taxon>
        <taxon>Mycobacteriales</taxon>
        <taxon>Nocardiaceae</taxon>
        <taxon>Nocardia</taxon>
    </lineage>
</organism>
<proteinExistence type="predicted"/>
<keyword evidence="2" id="KW-0472">Membrane</keyword>
<reference evidence="3 4" key="1">
    <citation type="journal article" date="2019" name="ACS Chem. Biol.">
        <title>Identification and Mobilization of a Cryptic Antibiotic Biosynthesis Gene Locus from a Human-Pathogenic Nocardia Isolate.</title>
        <authorList>
            <person name="Herisse M."/>
            <person name="Ishida K."/>
            <person name="Porter J.L."/>
            <person name="Howden B."/>
            <person name="Hertweck C."/>
            <person name="Stinear T.P."/>
            <person name="Pidot S.J."/>
        </authorList>
    </citation>
    <scope>NUCLEOTIDE SEQUENCE [LARGE SCALE GENOMIC DNA]</scope>
    <source>
        <strain evidence="3 4">AUSMDU00012715</strain>
    </source>
</reference>
<dbReference type="AlphaFoldDB" id="A0A6G9YV17"/>
<feature type="transmembrane region" description="Helical" evidence="2">
    <location>
        <begin position="99"/>
        <end position="120"/>
    </location>
</feature>
<accession>A0A6G9YV17</accession>
<protein>
    <recommendedName>
        <fullName evidence="5">DUF3558 domain-containing protein</fullName>
    </recommendedName>
</protein>
<name>A0A6G9YV17_9NOCA</name>
<dbReference type="Proteomes" id="UP000500953">
    <property type="component" value="Chromosome"/>
</dbReference>
<feature type="region of interest" description="Disordered" evidence="1">
    <location>
        <begin position="1"/>
        <end position="72"/>
    </location>
</feature>
<keyword evidence="2" id="KW-1133">Transmembrane helix</keyword>
<evidence type="ECO:0008006" key="5">
    <source>
        <dbReference type="Google" id="ProtNLM"/>
    </source>
</evidence>
<evidence type="ECO:0000313" key="4">
    <source>
        <dbReference type="Proteomes" id="UP000500953"/>
    </source>
</evidence>
<sequence length="311" mass="32903">MTGTNPLHNGPGQQPSKAEETVQWWSTPPANTNPGTPVTGADPTVLGGQQFNAYGSAPQQHYAPPPQQGYPGQPYGAPYQQGYPAQPFTPPPRRGNTGWIIGGVIGLVVVVGVVIAAIALTGKSDDHKSAAGPTVDKKKTDGNYSMTTVTSACSLVDPTVLRKWAPNPKGTPEHTERQPDTNYGGGSLSCRAQYDGAGKYGSQGSDLKLDAGFASQYGTPDFNNWKDYDTKTTGSGRSSGAITGLGEQAYYAVYEQNYSTFTSLDYTCAVLDSNLSAKITLSIESATPTNKDDIATTCKDQLEKVLTTLHK</sequence>
<gene>
    <name evidence="3" type="ORF">F6W96_01465</name>
</gene>